<feature type="signal peptide" evidence="1">
    <location>
        <begin position="1"/>
        <end position="28"/>
    </location>
</feature>
<evidence type="ECO:0000313" key="2">
    <source>
        <dbReference type="EMBL" id="MBB5516916.1"/>
    </source>
</evidence>
<dbReference type="EMBL" id="JACIJS010000010">
    <property type="protein sequence ID" value="MBB5516916.1"/>
    <property type="molecule type" value="Genomic_DNA"/>
</dbReference>
<protein>
    <submittedName>
        <fullName evidence="2">Invasion protein IalB</fullName>
    </submittedName>
</protein>
<keyword evidence="3" id="KW-1185">Reference proteome</keyword>
<sequence length="180" mass="19288">MQTNILKSLYMAVGMGVATLSLPSAAIAQQTVPSVAGFDDWSVFETTSGAKECWIASAPTESTASRGGQTVTVRRGEIRMMVTFRPGSNVEGEVSYTGGYTFQEDSRVRVAIGDTNFDLFTEGEWAWPARPADDQALVAAMRAGARAIVTGTSNRGTQTRDVISAIGFTNAFNDARRRCS</sequence>
<feature type="chain" id="PRO_5032284009" evidence="1">
    <location>
        <begin position="29"/>
        <end position="180"/>
    </location>
</feature>
<comment type="caution">
    <text evidence="2">The sequence shown here is derived from an EMBL/GenBank/DDBJ whole genome shotgun (WGS) entry which is preliminary data.</text>
</comment>
<evidence type="ECO:0000256" key="1">
    <source>
        <dbReference type="SAM" id="SignalP"/>
    </source>
</evidence>
<evidence type="ECO:0000313" key="3">
    <source>
        <dbReference type="Proteomes" id="UP000553766"/>
    </source>
</evidence>
<reference evidence="2 3" key="1">
    <citation type="submission" date="2020-08" db="EMBL/GenBank/DDBJ databases">
        <title>Genomic Encyclopedia of Type Strains, Phase IV (KMG-IV): sequencing the most valuable type-strain genomes for metagenomic binning, comparative biology and taxonomic classification.</title>
        <authorList>
            <person name="Goeker M."/>
        </authorList>
    </citation>
    <scope>NUCLEOTIDE SEQUENCE [LARGE SCALE GENOMIC DNA]</scope>
    <source>
        <strain evidence="2 3">DSM 103377</strain>
    </source>
</reference>
<dbReference type="RefSeq" id="WP_246413946.1">
    <property type="nucleotide sequence ID" value="NZ_JACIJS010000010.1"/>
</dbReference>
<dbReference type="Proteomes" id="UP000553766">
    <property type="component" value="Unassembled WGS sequence"/>
</dbReference>
<dbReference type="Gene3D" id="2.60.40.1880">
    <property type="entry name" value="Invasion associated locus B (IalB) protein"/>
    <property type="match status" value="1"/>
</dbReference>
<keyword evidence="1" id="KW-0732">Signal</keyword>
<name>A0A840X547_9RHOB</name>
<proteinExistence type="predicted"/>
<dbReference type="AlphaFoldDB" id="A0A840X547"/>
<accession>A0A840X547</accession>
<gene>
    <name evidence="2" type="ORF">FHS89_002960</name>
</gene>
<dbReference type="InterPro" id="IPR038696">
    <property type="entry name" value="IalB_sf"/>
</dbReference>
<organism evidence="2 3">
    <name type="scientific">Rubricella aquisinus</name>
    <dbReference type="NCBI Taxonomy" id="2028108"/>
    <lineage>
        <taxon>Bacteria</taxon>
        <taxon>Pseudomonadati</taxon>
        <taxon>Pseudomonadota</taxon>
        <taxon>Alphaproteobacteria</taxon>
        <taxon>Rhodobacterales</taxon>
        <taxon>Paracoccaceae</taxon>
        <taxon>Rubricella</taxon>
    </lineage>
</organism>